<feature type="domain" description="Putative Flp pilus-assembly TadG-like N-terminal" evidence="2">
    <location>
        <begin position="11"/>
        <end position="58"/>
    </location>
</feature>
<evidence type="ECO:0000259" key="2">
    <source>
        <dbReference type="Pfam" id="PF13400"/>
    </source>
</evidence>
<gene>
    <name evidence="3" type="ORF">ACFWR3_15145</name>
</gene>
<name>A0ABW6DU74_9ACTN</name>
<accession>A0ABW6DU74</accession>
<dbReference type="Proteomes" id="UP001598300">
    <property type="component" value="Unassembled WGS sequence"/>
</dbReference>
<organism evidence="3 4">
    <name type="scientific">Streptomyces bacillaris</name>
    <dbReference type="NCBI Taxonomy" id="68179"/>
    <lineage>
        <taxon>Bacteria</taxon>
        <taxon>Bacillati</taxon>
        <taxon>Actinomycetota</taxon>
        <taxon>Actinomycetes</taxon>
        <taxon>Kitasatosporales</taxon>
        <taxon>Streptomycetaceae</taxon>
        <taxon>Streptomyces</taxon>
    </lineage>
</organism>
<feature type="transmembrane region" description="Helical" evidence="1">
    <location>
        <begin position="14"/>
        <end position="34"/>
    </location>
</feature>
<keyword evidence="1" id="KW-1133">Transmembrane helix</keyword>
<dbReference type="Pfam" id="PF13400">
    <property type="entry name" value="Tad"/>
    <property type="match status" value="1"/>
</dbReference>
<reference evidence="3 4" key="1">
    <citation type="submission" date="2024-09" db="EMBL/GenBank/DDBJ databases">
        <title>The Natural Products Discovery Center: Release of the First 8490 Sequenced Strains for Exploring Actinobacteria Biosynthetic Diversity.</title>
        <authorList>
            <person name="Kalkreuter E."/>
            <person name="Kautsar S.A."/>
            <person name="Yang D."/>
            <person name="Bader C.D."/>
            <person name="Teijaro C.N."/>
            <person name="Fluegel L."/>
            <person name="Davis C.M."/>
            <person name="Simpson J.R."/>
            <person name="Lauterbach L."/>
            <person name="Steele A.D."/>
            <person name="Gui C."/>
            <person name="Meng S."/>
            <person name="Li G."/>
            <person name="Viehrig K."/>
            <person name="Ye F."/>
            <person name="Su P."/>
            <person name="Kiefer A.F."/>
            <person name="Nichols A."/>
            <person name="Cepeda A.J."/>
            <person name="Yan W."/>
            <person name="Fan B."/>
            <person name="Jiang Y."/>
            <person name="Adhikari A."/>
            <person name="Zheng C.-J."/>
            <person name="Schuster L."/>
            <person name="Cowan T.M."/>
            <person name="Smanski M.J."/>
            <person name="Chevrette M.G."/>
            <person name="De Carvalho L.P.S."/>
            <person name="Shen B."/>
        </authorList>
    </citation>
    <scope>NUCLEOTIDE SEQUENCE [LARGE SCALE GENOMIC DNA]</scope>
    <source>
        <strain evidence="3 4">NPDC058584</strain>
    </source>
</reference>
<protein>
    <submittedName>
        <fullName evidence="3">Pilus assembly protein TadG-related protein</fullName>
    </submittedName>
</protein>
<evidence type="ECO:0000313" key="4">
    <source>
        <dbReference type="Proteomes" id="UP001598300"/>
    </source>
</evidence>
<sequence>MTSRRPHGDAGQAFPIYVVMVAGLLFLAFAFFAVGKASALRNESQGAADAAALAAAQRARDDFGPGFLASLPVNTLDLFLAAPFQDATACWEARRLASANDARATACYSEYGYLRDKITVKVQGNDPVDSPVIPGTGSTVAKTGATALIEFRCPGPEVLDLNSDGVQDLYIFTCSNGKVVEISPASPPPWSTVSKILFDVRLIDP</sequence>
<dbReference type="RefSeq" id="WP_079167735.1">
    <property type="nucleotide sequence ID" value="NZ_JBHJYZ010000084.1"/>
</dbReference>
<comment type="caution">
    <text evidence="3">The sequence shown here is derived from an EMBL/GenBank/DDBJ whole genome shotgun (WGS) entry which is preliminary data.</text>
</comment>
<keyword evidence="1" id="KW-0812">Transmembrane</keyword>
<keyword evidence="4" id="KW-1185">Reference proteome</keyword>
<keyword evidence="1" id="KW-0472">Membrane</keyword>
<dbReference type="InterPro" id="IPR028087">
    <property type="entry name" value="Tad_N"/>
</dbReference>
<proteinExistence type="predicted"/>
<evidence type="ECO:0000256" key="1">
    <source>
        <dbReference type="SAM" id="Phobius"/>
    </source>
</evidence>
<dbReference type="EMBL" id="JBHXPM010000012">
    <property type="protein sequence ID" value="MFD3957399.1"/>
    <property type="molecule type" value="Genomic_DNA"/>
</dbReference>
<evidence type="ECO:0000313" key="3">
    <source>
        <dbReference type="EMBL" id="MFD3957399.1"/>
    </source>
</evidence>